<feature type="domain" description="Alpha fucosidase A-like C-terminal" evidence="3">
    <location>
        <begin position="755"/>
        <end position="807"/>
    </location>
</feature>
<feature type="domain" description="Glycosyl hydrolase family 95 N-terminal" evidence="2">
    <location>
        <begin position="50"/>
        <end position="311"/>
    </location>
</feature>
<dbReference type="Pfam" id="PF14498">
    <property type="entry name" value="Glyco_hyd_65N_2"/>
    <property type="match status" value="1"/>
</dbReference>
<dbReference type="InterPro" id="IPR013780">
    <property type="entry name" value="Glyco_hydro_b"/>
</dbReference>
<keyword evidence="6" id="KW-1185">Reference proteome</keyword>
<gene>
    <name evidence="5" type="ORF">CASFOL_042328</name>
</gene>
<dbReference type="PANTHER" id="PTHR31084">
    <property type="entry name" value="ALPHA-L-FUCOSIDASE 2"/>
    <property type="match status" value="1"/>
</dbReference>
<feature type="signal peptide" evidence="1">
    <location>
        <begin position="1"/>
        <end position="24"/>
    </location>
</feature>
<dbReference type="PIRSF" id="PIRSF007663">
    <property type="entry name" value="UCP007663"/>
    <property type="match status" value="1"/>
</dbReference>
<dbReference type="Gene3D" id="2.60.40.1180">
    <property type="entry name" value="Golgi alpha-mannosidase II"/>
    <property type="match status" value="1"/>
</dbReference>
<dbReference type="InterPro" id="IPR054363">
    <property type="entry name" value="GH95_cat"/>
</dbReference>
<dbReference type="FunFam" id="1.50.10.10:FF:000028">
    <property type="entry name" value="Alpha-L-fucosidase 2"/>
    <property type="match status" value="1"/>
</dbReference>
<dbReference type="AlphaFoldDB" id="A0ABD3BAT8"/>
<feature type="chain" id="PRO_5044740811" description="Alpha-L-fucosidase" evidence="1">
    <location>
        <begin position="25"/>
        <end position="847"/>
    </location>
</feature>
<dbReference type="Proteomes" id="UP001632038">
    <property type="component" value="Unassembled WGS sequence"/>
</dbReference>
<keyword evidence="1" id="KW-0732">Signal</keyword>
<evidence type="ECO:0000313" key="6">
    <source>
        <dbReference type="Proteomes" id="UP001632038"/>
    </source>
</evidence>
<dbReference type="InterPro" id="IPR027414">
    <property type="entry name" value="GH95_N_dom"/>
</dbReference>
<protein>
    <recommendedName>
        <fullName evidence="7">Alpha-L-fucosidase</fullName>
    </recommendedName>
</protein>
<accession>A0ABD3BAT8</accession>
<feature type="domain" description="Glycosyl hydrolase family 95 catalytic" evidence="4">
    <location>
        <begin position="339"/>
        <end position="753"/>
    </location>
</feature>
<organism evidence="5 6">
    <name type="scientific">Castilleja foliolosa</name>
    <dbReference type="NCBI Taxonomy" id="1961234"/>
    <lineage>
        <taxon>Eukaryota</taxon>
        <taxon>Viridiplantae</taxon>
        <taxon>Streptophyta</taxon>
        <taxon>Embryophyta</taxon>
        <taxon>Tracheophyta</taxon>
        <taxon>Spermatophyta</taxon>
        <taxon>Magnoliopsida</taxon>
        <taxon>eudicotyledons</taxon>
        <taxon>Gunneridae</taxon>
        <taxon>Pentapetalae</taxon>
        <taxon>asterids</taxon>
        <taxon>lamiids</taxon>
        <taxon>Lamiales</taxon>
        <taxon>Orobanchaceae</taxon>
        <taxon>Pedicularideae</taxon>
        <taxon>Castillejinae</taxon>
        <taxon>Castilleja</taxon>
    </lineage>
</organism>
<evidence type="ECO:0000256" key="1">
    <source>
        <dbReference type="SAM" id="SignalP"/>
    </source>
</evidence>
<dbReference type="InterPro" id="IPR049053">
    <property type="entry name" value="AFCA-like_C"/>
</dbReference>
<evidence type="ECO:0000259" key="4">
    <source>
        <dbReference type="Pfam" id="PF22124"/>
    </source>
</evidence>
<comment type="caution">
    <text evidence="5">The sequence shown here is derived from an EMBL/GenBank/DDBJ whole genome shotgun (WGS) entry which is preliminary data.</text>
</comment>
<proteinExistence type="predicted"/>
<dbReference type="InterPro" id="IPR016518">
    <property type="entry name" value="Alpha-L-fucosidase"/>
</dbReference>
<evidence type="ECO:0000259" key="2">
    <source>
        <dbReference type="Pfam" id="PF14498"/>
    </source>
</evidence>
<reference evidence="6" key="1">
    <citation type="journal article" date="2024" name="IScience">
        <title>Strigolactones Initiate the Formation of Haustorium-like Structures in Castilleja.</title>
        <authorList>
            <person name="Buerger M."/>
            <person name="Peterson D."/>
            <person name="Chory J."/>
        </authorList>
    </citation>
    <scope>NUCLEOTIDE SEQUENCE [LARGE SCALE GENOMIC DNA]</scope>
</reference>
<dbReference type="InterPro" id="IPR008928">
    <property type="entry name" value="6-hairpin_glycosidase_sf"/>
</dbReference>
<name>A0ABD3BAT8_9LAMI</name>
<evidence type="ECO:0008006" key="7">
    <source>
        <dbReference type="Google" id="ProtNLM"/>
    </source>
</evidence>
<dbReference type="SUPFAM" id="SSF48208">
    <property type="entry name" value="Six-hairpin glycosidases"/>
    <property type="match status" value="1"/>
</dbReference>
<dbReference type="Pfam" id="PF22124">
    <property type="entry name" value="Glyco_hydro_95_cat"/>
    <property type="match status" value="1"/>
</dbReference>
<dbReference type="Gene3D" id="2.70.98.50">
    <property type="entry name" value="putative glycoside hydrolase family protein from bacillus halodurans"/>
    <property type="match status" value="1"/>
</dbReference>
<sequence>MVIPKGFSVFLFLLVVLKPKFSFGLGVSDSDVWSSNLEKNMDKKRNLEVRFNAPATHWTDALPIGNGRLGAMVWGGVLNETVNLNEDTLWTGTPGDYTNPNATNTLSDVRKLVSNGNYSEATSAAVNLSGNPSDVYQLLGDIKLEFDESHAKFDSSSYQRVLDLDTATVKVRYSANKTEYTREYFISNPDNLIAMKLSVNKPSSLNFIVSLDSKLHHHSYINDKKQIILESICPGRRIAPHVYDNDNIKGQRIIEDDEKSVPKGTQYSSVLDLQISGGGVCELHAVDNMKLRIVGCDWAVIRFTASSSFDGPFVNPVDSKKNPSLESLNAMESAKRYSYLDLYARHVNDYQQLFHRVSLQLANNSSNKNELITSAQRVKSFKTYEDPSLVELLFQYGRYLMIACSRPGTQPSNLQGIWNKDTEPAWDGAPHLNINLQMNYWPSLSCNLKECQEPLFEFISSLSVNGKKTAKCKLRSKRLGCTSGIGYMGQNITGPWSSRVGFMANGRSLALYTFMGALYLYNGHQFLKNKAYPLMQGCASFLLDWLIESPDGLLETNPSTSPEHMFTAPDGKPASVSYSSTMDMQIISEVFNGVVSAAEELGKSDDDLIARIRKAQPRLNMTRIAKDGSIMEWAQDFEDPEAHHRHVSHLFGLFPGHTINVEETPQLCKAAERTLLKRGEDGPGWSTTWKTALWARLHNSEHAYRMVKHLFDLVDPDRESEFEGGLYANLFTAHPPFQIDANFGFSAAIAEMLVQSTVKDVYLLPALPRDKWANGCAKGLKVRGGVTVSVCWSDGELGEVGVWLSGDYRTSVSKRLHYRGISAVANISSGRVYTFNKQLVCVKTYTL</sequence>
<dbReference type="Pfam" id="PF21307">
    <property type="entry name" value="Glyco_hydro_95_C"/>
    <property type="match status" value="1"/>
</dbReference>
<dbReference type="PANTHER" id="PTHR31084:SF0">
    <property type="entry name" value="ALPHA-L-FUCOSIDASE 2"/>
    <property type="match status" value="1"/>
</dbReference>
<dbReference type="EMBL" id="JAVIJP010000107">
    <property type="protein sequence ID" value="KAL3614254.1"/>
    <property type="molecule type" value="Genomic_DNA"/>
</dbReference>
<evidence type="ECO:0000259" key="3">
    <source>
        <dbReference type="Pfam" id="PF21307"/>
    </source>
</evidence>
<evidence type="ECO:0000313" key="5">
    <source>
        <dbReference type="EMBL" id="KAL3614254.1"/>
    </source>
</evidence>